<dbReference type="EMBL" id="BFAA01020486">
    <property type="protein sequence ID" value="GCB81943.1"/>
    <property type="molecule type" value="Genomic_DNA"/>
</dbReference>
<organism evidence="2 3">
    <name type="scientific">Scyliorhinus torazame</name>
    <name type="common">Cloudy catshark</name>
    <name type="synonym">Catulus torazame</name>
    <dbReference type="NCBI Taxonomy" id="75743"/>
    <lineage>
        <taxon>Eukaryota</taxon>
        <taxon>Metazoa</taxon>
        <taxon>Chordata</taxon>
        <taxon>Craniata</taxon>
        <taxon>Vertebrata</taxon>
        <taxon>Chondrichthyes</taxon>
        <taxon>Elasmobranchii</taxon>
        <taxon>Galeomorphii</taxon>
        <taxon>Galeoidea</taxon>
        <taxon>Carcharhiniformes</taxon>
        <taxon>Scyliorhinidae</taxon>
        <taxon>Scyliorhinus</taxon>
    </lineage>
</organism>
<gene>
    <name evidence="2" type="ORF">scyTo_0021917</name>
</gene>
<evidence type="ECO:0000313" key="2">
    <source>
        <dbReference type="EMBL" id="GCB81943.1"/>
    </source>
</evidence>
<feature type="compositionally biased region" description="Basic and acidic residues" evidence="1">
    <location>
        <begin position="163"/>
        <end position="178"/>
    </location>
</feature>
<protein>
    <submittedName>
        <fullName evidence="2">Uncharacterized protein</fullName>
    </submittedName>
</protein>
<name>A0A401Q986_SCYTO</name>
<keyword evidence="3" id="KW-1185">Reference proteome</keyword>
<dbReference type="AlphaFoldDB" id="A0A401Q986"/>
<sequence length="221" mass="23336">MSGAQNPSDLKITPSADLEEGQLASRTPCEQLEGVAEESHADAMAQGEDGYCTGPGSNSTREISPAPSLQHGNSCEETEAKSVKSPPASTETQPEDSSFCPSEPGLHAQTFETLPVGASQSHSVKCLDLNAKLTNAIQDEPRGLEDGSLEELRDRTNKEMLEETIPEGKGESSNHGECTESGSNVSRAGSATLFQGEQTVLQGHTATENFVKVIGKDQNCC</sequence>
<evidence type="ECO:0000256" key="1">
    <source>
        <dbReference type="SAM" id="MobiDB-lite"/>
    </source>
</evidence>
<dbReference type="Proteomes" id="UP000288216">
    <property type="component" value="Unassembled WGS sequence"/>
</dbReference>
<accession>A0A401Q986</accession>
<feature type="region of interest" description="Disordered" evidence="1">
    <location>
        <begin position="163"/>
        <end position="185"/>
    </location>
</feature>
<feature type="region of interest" description="Disordered" evidence="1">
    <location>
        <begin position="1"/>
        <end position="114"/>
    </location>
</feature>
<feature type="compositionally biased region" description="Polar residues" evidence="1">
    <location>
        <begin position="87"/>
        <end position="100"/>
    </location>
</feature>
<evidence type="ECO:0000313" key="3">
    <source>
        <dbReference type="Proteomes" id="UP000288216"/>
    </source>
</evidence>
<comment type="caution">
    <text evidence="2">The sequence shown here is derived from an EMBL/GenBank/DDBJ whole genome shotgun (WGS) entry which is preliminary data.</text>
</comment>
<proteinExistence type="predicted"/>
<reference evidence="2 3" key="1">
    <citation type="journal article" date="2018" name="Nat. Ecol. Evol.">
        <title>Shark genomes provide insights into elasmobranch evolution and the origin of vertebrates.</title>
        <authorList>
            <person name="Hara Y"/>
            <person name="Yamaguchi K"/>
            <person name="Onimaru K"/>
            <person name="Kadota M"/>
            <person name="Koyanagi M"/>
            <person name="Keeley SD"/>
            <person name="Tatsumi K"/>
            <person name="Tanaka K"/>
            <person name="Motone F"/>
            <person name="Kageyama Y"/>
            <person name="Nozu R"/>
            <person name="Adachi N"/>
            <person name="Nishimura O"/>
            <person name="Nakagawa R"/>
            <person name="Tanegashima C"/>
            <person name="Kiyatake I"/>
            <person name="Matsumoto R"/>
            <person name="Murakumo K"/>
            <person name="Nishida K"/>
            <person name="Terakita A"/>
            <person name="Kuratani S"/>
            <person name="Sato K"/>
            <person name="Hyodo S Kuraku.S."/>
        </authorList>
    </citation>
    <scope>NUCLEOTIDE SEQUENCE [LARGE SCALE GENOMIC DNA]</scope>
</reference>